<reference evidence="9" key="1">
    <citation type="submission" date="2018-06" db="EMBL/GenBank/DDBJ databases">
        <authorList>
            <person name="Zhirakovskaya E."/>
        </authorList>
    </citation>
    <scope>NUCLEOTIDE SEQUENCE</scope>
</reference>
<dbReference type="PANTHER" id="PTHR35869:SF1">
    <property type="entry name" value="OUTER-MEMBRANE LIPOPROTEIN CARRIER PROTEIN"/>
    <property type="match status" value="1"/>
</dbReference>
<comment type="similarity">
    <text evidence="2">Belongs to the LolA family.</text>
</comment>
<name>A0A3B1AEF9_9ZZZZ</name>
<proteinExistence type="inferred from homology"/>
<keyword evidence="9" id="KW-0449">Lipoprotein</keyword>
<organism evidence="9">
    <name type="scientific">hydrothermal vent metagenome</name>
    <dbReference type="NCBI Taxonomy" id="652676"/>
    <lineage>
        <taxon>unclassified sequences</taxon>
        <taxon>metagenomes</taxon>
        <taxon>ecological metagenomes</taxon>
    </lineage>
</organism>
<keyword evidence="8" id="KW-0143">Chaperone</keyword>
<comment type="subunit">
    <text evidence="3">Monomer.</text>
</comment>
<evidence type="ECO:0000256" key="2">
    <source>
        <dbReference type="ARBA" id="ARBA00007615"/>
    </source>
</evidence>
<dbReference type="CDD" id="cd16325">
    <property type="entry name" value="LolA"/>
    <property type="match status" value="1"/>
</dbReference>
<protein>
    <recommendedName>
        <fullName evidence="4">Outer-membrane lipoprotein carrier protein</fullName>
    </recommendedName>
</protein>
<keyword evidence="5" id="KW-0813">Transport</keyword>
<dbReference type="InterPro" id="IPR018323">
    <property type="entry name" value="OM_lipoprot_carrier_LolA_Pbac"/>
</dbReference>
<dbReference type="InterPro" id="IPR004564">
    <property type="entry name" value="OM_lipoprot_carrier_LolA-like"/>
</dbReference>
<evidence type="ECO:0000256" key="4">
    <source>
        <dbReference type="ARBA" id="ARBA00014035"/>
    </source>
</evidence>
<gene>
    <name evidence="9" type="ORF">MNBD_GAMMA20-2226</name>
</gene>
<evidence type="ECO:0000256" key="5">
    <source>
        <dbReference type="ARBA" id="ARBA00022448"/>
    </source>
</evidence>
<dbReference type="NCBIfam" id="TIGR00547">
    <property type="entry name" value="lolA"/>
    <property type="match status" value="1"/>
</dbReference>
<dbReference type="SUPFAM" id="SSF89392">
    <property type="entry name" value="Prokaryotic lipoproteins and lipoprotein localization factors"/>
    <property type="match status" value="1"/>
</dbReference>
<comment type="subcellular location">
    <subcellularLocation>
        <location evidence="1">Periplasm</location>
    </subcellularLocation>
</comment>
<dbReference type="AlphaFoldDB" id="A0A3B1AEF9"/>
<evidence type="ECO:0000256" key="6">
    <source>
        <dbReference type="ARBA" id="ARBA00022764"/>
    </source>
</evidence>
<dbReference type="EMBL" id="UOFU01000254">
    <property type="protein sequence ID" value="VAX02192.1"/>
    <property type="molecule type" value="Genomic_DNA"/>
</dbReference>
<dbReference type="Gene3D" id="2.50.20.10">
    <property type="entry name" value="Lipoprotein localisation LolA/LolB/LppX"/>
    <property type="match status" value="1"/>
</dbReference>
<dbReference type="HAMAP" id="MF_00240">
    <property type="entry name" value="LolA"/>
    <property type="match status" value="1"/>
</dbReference>
<accession>A0A3B1AEF9</accession>
<dbReference type="Pfam" id="PF03548">
    <property type="entry name" value="LolA"/>
    <property type="match status" value="1"/>
</dbReference>
<dbReference type="InterPro" id="IPR029046">
    <property type="entry name" value="LolA/LolB/LppX"/>
</dbReference>
<keyword evidence="7" id="KW-0653">Protein transport</keyword>
<evidence type="ECO:0000313" key="9">
    <source>
        <dbReference type="EMBL" id="VAX02192.1"/>
    </source>
</evidence>
<keyword evidence="6" id="KW-0574">Periplasm</keyword>
<dbReference type="GO" id="GO:0042953">
    <property type="term" value="P:lipoprotein transport"/>
    <property type="evidence" value="ECO:0007669"/>
    <property type="project" value="InterPro"/>
</dbReference>
<dbReference type="GO" id="GO:0042597">
    <property type="term" value="C:periplasmic space"/>
    <property type="evidence" value="ECO:0007669"/>
    <property type="project" value="UniProtKB-SubCell"/>
</dbReference>
<dbReference type="PANTHER" id="PTHR35869">
    <property type="entry name" value="OUTER-MEMBRANE LIPOPROTEIN CARRIER PROTEIN"/>
    <property type="match status" value="1"/>
</dbReference>
<evidence type="ECO:0000256" key="1">
    <source>
        <dbReference type="ARBA" id="ARBA00004418"/>
    </source>
</evidence>
<evidence type="ECO:0000256" key="3">
    <source>
        <dbReference type="ARBA" id="ARBA00011245"/>
    </source>
</evidence>
<evidence type="ECO:0000256" key="7">
    <source>
        <dbReference type="ARBA" id="ARBA00022927"/>
    </source>
</evidence>
<evidence type="ECO:0000256" key="8">
    <source>
        <dbReference type="ARBA" id="ARBA00023186"/>
    </source>
</evidence>
<sequence>MSVRGFVGWRLLALLLLGLLTLPAQAGVATDRLNAFFAAKDGLRATFVQTVQAPAFDQPEVSRGTLLLLRPNRFRWDYQEPYKQQIVADGQRLWLYDEELEQVVVKPLDAALGDTPAMLLSGSGSVEERFTLKELPERGNGLAWVQLTPKQEDTGFEAVRLGFDAHDLRRMELVDGFGQVTRMQFSDVARDTKISPAAFRFVLPPGVDVIGEPGETGSGDDARP</sequence>